<dbReference type="Gene3D" id="1.10.510.10">
    <property type="entry name" value="Transferase(Phosphotransferase) domain 1"/>
    <property type="match status" value="1"/>
</dbReference>
<dbReference type="PANTHER" id="PTHR45641:SF19">
    <property type="entry name" value="NEPHROCYSTIN-3"/>
    <property type="match status" value="1"/>
</dbReference>
<dbReference type="SUPFAM" id="SSF56112">
    <property type="entry name" value="Protein kinase-like (PK-like)"/>
    <property type="match status" value="1"/>
</dbReference>
<dbReference type="GO" id="GO:0042802">
    <property type="term" value="F:identical protein binding"/>
    <property type="evidence" value="ECO:0007669"/>
    <property type="project" value="InterPro"/>
</dbReference>
<dbReference type="Pfam" id="PF13374">
    <property type="entry name" value="TPR_10"/>
    <property type="match status" value="1"/>
</dbReference>
<keyword evidence="5 7" id="KW-0067">ATP-binding</keyword>
<dbReference type="GO" id="GO:0005524">
    <property type="term" value="F:ATP binding"/>
    <property type="evidence" value="ECO:0007669"/>
    <property type="project" value="UniProtKB-UniRule"/>
</dbReference>
<dbReference type="Pfam" id="PF13432">
    <property type="entry name" value="TPR_16"/>
    <property type="match status" value="1"/>
</dbReference>
<dbReference type="Pfam" id="PF00069">
    <property type="entry name" value="Pkinase"/>
    <property type="match status" value="1"/>
</dbReference>
<dbReference type="EC" id="2.7.11.1" evidence="9"/>
<evidence type="ECO:0000256" key="7">
    <source>
        <dbReference type="PROSITE-ProRule" id="PRU10141"/>
    </source>
</evidence>
<dbReference type="RefSeq" id="WP_106093784.1">
    <property type="nucleotide sequence ID" value="NZ_PVNL01000135.1"/>
</dbReference>
<protein>
    <submittedName>
        <fullName evidence="9">Serine/threonine-protein kinase PK-1</fullName>
        <ecNumber evidence="9">2.7.11.1</ecNumber>
    </submittedName>
</protein>
<feature type="repeat" description="TPR" evidence="6">
    <location>
        <begin position="859"/>
        <end position="892"/>
    </location>
</feature>
<dbReference type="InterPro" id="IPR017441">
    <property type="entry name" value="Protein_kinase_ATP_BS"/>
</dbReference>
<dbReference type="InterPro" id="IPR011009">
    <property type="entry name" value="Kinase-like_dom_sf"/>
</dbReference>
<name>A0A2S9XTH9_9BACT</name>
<dbReference type="InterPro" id="IPR001245">
    <property type="entry name" value="Ser-Thr/Tyr_kinase_cat_dom"/>
</dbReference>
<proteinExistence type="predicted"/>
<dbReference type="PROSITE" id="PS50011">
    <property type="entry name" value="PROTEIN_KINASE_DOM"/>
    <property type="match status" value="1"/>
</dbReference>
<feature type="repeat" description="TPR" evidence="6">
    <location>
        <begin position="817"/>
        <end position="850"/>
    </location>
</feature>
<evidence type="ECO:0000256" key="3">
    <source>
        <dbReference type="ARBA" id="ARBA00022741"/>
    </source>
</evidence>
<dbReference type="CDD" id="cd14014">
    <property type="entry name" value="STKc_PknB_like"/>
    <property type="match status" value="1"/>
</dbReference>
<keyword evidence="2" id="KW-0677">Repeat</keyword>
<evidence type="ECO:0000256" key="6">
    <source>
        <dbReference type="PROSITE-ProRule" id="PRU00339"/>
    </source>
</evidence>
<dbReference type="InterPro" id="IPR011990">
    <property type="entry name" value="TPR-like_helical_dom_sf"/>
</dbReference>
<dbReference type="SMART" id="SM00028">
    <property type="entry name" value="TPR"/>
    <property type="match status" value="8"/>
</dbReference>
<dbReference type="Pfam" id="PF13424">
    <property type="entry name" value="TPR_12"/>
    <property type="match status" value="3"/>
</dbReference>
<dbReference type="GO" id="GO:0004674">
    <property type="term" value="F:protein serine/threonine kinase activity"/>
    <property type="evidence" value="ECO:0007669"/>
    <property type="project" value="UniProtKB-KW"/>
</dbReference>
<reference evidence="9 10" key="1">
    <citation type="submission" date="2018-03" db="EMBL/GenBank/DDBJ databases">
        <title>Draft Genome Sequences of the Obligatory Marine Myxobacteria Enhygromyxa salina SWB007.</title>
        <authorList>
            <person name="Poehlein A."/>
            <person name="Moghaddam J.A."/>
            <person name="Harms H."/>
            <person name="Alanjari M."/>
            <person name="Koenig G.M."/>
            <person name="Daniel R."/>
            <person name="Schaeberle T.F."/>
        </authorList>
    </citation>
    <scope>NUCLEOTIDE SEQUENCE [LARGE SCALE GENOMIC DNA]</scope>
    <source>
        <strain evidence="9 10">SWB007</strain>
    </source>
</reference>
<dbReference type="PROSITE" id="PS50005">
    <property type="entry name" value="TPR"/>
    <property type="match status" value="2"/>
</dbReference>
<keyword evidence="3 7" id="KW-0547">Nucleotide-binding</keyword>
<keyword evidence="4 6" id="KW-0802">TPR repeat</keyword>
<accession>A0A2S9XTH9</accession>
<dbReference type="Gene3D" id="3.30.200.20">
    <property type="entry name" value="Phosphorylase Kinase, domain 1"/>
    <property type="match status" value="1"/>
</dbReference>
<evidence type="ECO:0000256" key="5">
    <source>
        <dbReference type="ARBA" id="ARBA00022840"/>
    </source>
</evidence>
<evidence type="ECO:0000256" key="2">
    <source>
        <dbReference type="ARBA" id="ARBA00022737"/>
    </source>
</evidence>
<dbReference type="Proteomes" id="UP000238823">
    <property type="component" value="Unassembled WGS sequence"/>
</dbReference>
<keyword evidence="9" id="KW-0418">Kinase</keyword>
<keyword evidence="9" id="KW-0808">Transferase</keyword>
<organism evidence="9 10">
    <name type="scientific">Enhygromyxa salina</name>
    <dbReference type="NCBI Taxonomy" id="215803"/>
    <lineage>
        <taxon>Bacteria</taxon>
        <taxon>Pseudomonadati</taxon>
        <taxon>Myxococcota</taxon>
        <taxon>Polyangia</taxon>
        <taxon>Nannocystales</taxon>
        <taxon>Nannocystaceae</taxon>
        <taxon>Enhygromyxa</taxon>
    </lineage>
</organism>
<evidence type="ECO:0000313" key="10">
    <source>
        <dbReference type="Proteomes" id="UP000238823"/>
    </source>
</evidence>
<evidence type="ECO:0000259" key="8">
    <source>
        <dbReference type="PROSITE" id="PS50011"/>
    </source>
</evidence>
<dbReference type="SUPFAM" id="SSF48452">
    <property type="entry name" value="TPR-like"/>
    <property type="match status" value="3"/>
</dbReference>
<keyword evidence="1" id="KW-0723">Serine/threonine-protein kinase</keyword>
<evidence type="ECO:0000313" key="9">
    <source>
        <dbReference type="EMBL" id="PRP96165.1"/>
    </source>
</evidence>
<dbReference type="InterPro" id="IPR019734">
    <property type="entry name" value="TPR_rpt"/>
</dbReference>
<dbReference type="PROSITE" id="PS00108">
    <property type="entry name" value="PROTEIN_KINASE_ST"/>
    <property type="match status" value="1"/>
</dbReference>
<dbReference type="Gene3D" id="1.25.40.10">
    <property type="entry name" value="Tetratricopeptide repeat domain"/>
    <property type="match status" value="3"/>
</dbReference>
<evidence type="ECO:0000256" key="1">
    <source>
        <dbReference type="ARBA" id="ARBA00022527"/>
    </source>
</evidence>
<evidence type="ECO:0000256" key="4">
    <source>
        <dbReference type="ARBA" id="ARBA00022803"/>
    </source>
</evidence>
<dbReference type="Pfam" id="PF07714">
    <property type="entry name" value="PK_Tyr_Ser-Thr"/>
    <property type="match status" value="1"/>
</dbReference>
<comment type="caution">
    <text evidence="9">The sequence shown here is derived from an EMBL/GenBank/DDBJ whole genome shotgun (WGS) entry which is preliminary data.</text>
</comment>
<dbReference type="OrthoDB" id="5478461at2"/>
<dbReference type="EMBL" id="PVNL01000135">
    <property type="protein sequence ID" value="PRP96165.1"/>
    <property type="molecule type" value="Genomic_DNA"/>
</dbReference>
<dbReference type="PANTHER" id="PTHR45641">
    <property type="entry name" value="TETRATRICOPEPTIDE REPEAT PROTEIN (AFU_ORTHOLOGUE AFUA_6G03870)"/>
    <property type="match status" value="1"/>
</dbReference>
<dbReference type="InterPro" id="IPR011717">
    <property type="entry name" value="TPR-4"/>
</dbReference>
<feature type="binding site" evidence="7">
    <location>
        <position position="85"/>
    </location>
    <ligand>
        <name>ATP</name>
        <dbReference type="ChEBI" id="CHEBI:30616"/>
    </ligand>
</feature>
<dbReference type="PROSITE" id="PS00107">
    <property type="entry name" value="PROTEIN_KINASE_ATP"/>
    <property type="match status" value="1"/>
</dbReference>
<sequence>MAGTGGAGTSDGSERAPHANLSLLSLDDETIAATSDGASFDGEHPDDEIPERIGRYLVLHELGAGAMGVVYAAYDPDLDRKLALKLLHDDEHSGDRTIRLLREAQALARVSHPNVIQVYDVGTFEERVYIAMEFVDGVSLGDWLSVEKRSLETIVSTFVKAGHGLAAAHDKGLVHRDFKPDNVLVARDGRVVVVDFGIAHAVARVERDEDRDPMIRSRVAEHSAAFSLASLTKDGLSRDGSSLDGFGGLDSQLSSAGDNSARTKGGGGITRALDAEVTRVGALIGTPAYMAPEQLEGRATDERSDQFSFCVALWQAIHGQRPFSGESPLALWQSMRNAGLRAPSTTRIPGGIQRALNRGLSVEPEHRFADMRGLLAILERDPAAIRNRIALAALTVGALSLAVWGFVDKPEPAAEPVCAGAEQRLAGAWDPSRRAALEQAFTSSGVPLAGQALPAVLTSLDDYAAQWQAMYTDACQATHVRGEQSAALLDLRMACLEDRKLGLDALVEVLLEPDATVIENSYIAVTKLRPLEICADHEVLRARVPPPQGPAAVERVEHIGRELSRARARRDAGDHERALTIAREAQSGAALTEYTPIQAAARIEVGKCLIDAGSYEEAEATLREGFYRALSVGDDEASADAATALVQVTGDRRQDFVAAHNWAGIADAILDRHDDQRSRARVELQYLVGVVHWRQGELERSRTELQAALELALALGDDEWLLEARVHKGLGSTLWALGKHDEAAEQFQLVVDTLVHELGPGHPEVGSALNNLASAHFSQGKLDLAEQEFLRTIGVYELSYKTVAADGTEIIDHPSLANTLNNLAVVYTKRGKLEQARDTHMRVLGIHERTLGPEHPELANSWSNLGRVLRQLHDFEGAADYYARAYERRTKALGPEHSDTMTSLAGLALTQIDLGERDQGLASFEIVLETQRRVLGDDHPTIAELEHDLGVALVGIGQLRPAQALLRKSLATRERILAPDHRDIATSLAAYAHALVASREFAAAKQLLDRFRAMEEAAAPAVFERAQVRLDLARVLVASGQRGQALELARAGVALLADAEGPNAKQLKRELLRWIETNAAE</sequence>
<gene>
    <name evidence="9" type="primary">spk1_32</name>
    <name evidence="9" type="ORF">ENSA7_69790</name>
</gene>
<feature type="domain" description="Protein kinase" evidence="8">
    <location>
        <begin position="56"/>
        <end position="384"/>
    </location>
</feature>
<dbReference type="InterPro" id="IPR000719">
    <property type="entry name" value="Prot_kinase_dom"/>
</dbReference>
<dbReference type="AlphaFoldDB" id="A0A2S9XTH9"/>
<dbReference type="Pfam" id="PF07721">
    <property type="entry name" value="TPR_4"/>
    <property type="match status" value="1"/>
</dbReference>
<dbReference type="InterPro" id="IPR008271">
    <property type="entry name" value="Ser/Thr_kinase_AS"/>
</dbReference>